<dbReference type="AlphaFoldDB" id="A0A8H7T7K7"/>
<evidence type="ECO:0000313" key="3">
    <source>
        <dbReference type="EMBL" id="KAG4416295.1"/>
    </source>
</evidence>
<gene>
    <name evidence="3" type="ORF">IFR04_010576</name>
</gene>
<dbReference type="Proteomes" id="UP000664132">
    <property type="component" value="Unassembled WGS sequence"/>
</dbReference>
<feature type="region of interest" description="Disordered" evidence="1">
    <location>
        <begin position="359"/>
        <end position="378"/>
    </location>
</feature>
<comment type="caution">
    <text evidence="3">The sequence shown here is derived from an EMBL/GenBank/DDBJ whole genome shotgun (WGS) entry which is preliminary data.</text>
</comment>
<organism evidence="3 4">
    <name type="scientific">Cadophora malorum</name>
    <dbReference type="NCBI Taxonomy" id="108018"/>
    <lineage>
        <taxon>Eukaryota</taxon>
        <taxon>Fungi</taxon>
        <taxon>Dikarya</taxon>
        <taxon>Ascomycota</taxon>
        <taxon>Pezizomycotina</taxon>
        <taxon>Leotiomycetes</taxon>
        <taxon>Helotiales</taxon>
        <taxon>Ploettnerulaceae</taxon>
        <taxon>Cadophora</taxon>
    </lineage>
</organism>
<evidence type="ECO:0000256" key="1">
    <source>
        <dbReference type="SAM" id="MobiDB-lite"/>
    </source>
</evidence>
<feature type="compositionally biased region" description="Low complexity" evidence="1">
    <location>
        <begin position="405"/>
        <end position="419"/>
    </location>
</feature>
<keyword evidence="2" id="KW-0732">Signal</keyword>
<dbReference type="EMBL" id="JAFJYH010000191">
    <property type="protein sequence ID" value="KAG4416295.1"/>
    <property type="molecule type" value="Genomic_DNA"/>
</dbReference>
<sequence length="543" mass="58612">MNKVVVFVSIIITISFMSQAVTATSIMASLAVEVTGTPLPHLAPVSALRGSNSGPQSLAYYLLRPSVLKSGGPMKQLLAPILLTLLGLTALLSQLISFTLLSDLGIGLVHGRPVSDLVMTGLSRGSSAKLDTSAWYKKPVSYTAFADYVVKANLSSRSRVTDTGVSLRALLPIPEKEDRVSLQEYQGSATVLDTRVVCVSPDAALDESGNLAFLSVPQEILQNYSISSVNARLVQDLTNRALIPLSSIRILPDGDFTVNQISTQLSRSQLLTQFDEIPNTITVRANTFNQYLIVNVPFPFPNNTIPKPLGNPTQTIVGNWLHLVYEDLPRNIKGAQPIIRISLCYNALSAVDMDIRASTTRTRNETAPRRTSPSGAAFNFESIRHELGDDGLAPNDRGLLEMKFSSGTPSGPSAGTNSSDYIRNAQLISQNPNATISSMSMLFQERGTNSSHPEIAALFNDIMTRTIEPSIGFAMQSMITVLAQTAYQEQLPYFDKSTGVRLTRLTYASIPGGLGEAYKSAPAGFRPGSTSPLQSSRLFTSFS</sequence>
<name>A0A8H7T7K7_9HELO</name>
<dbReference type="OrthoDB" id="5428040at2759"/>
<keyword evidence="4" id="KW-1185">Reference proteome</keyword>
<evidence type="ECO:0000256" key="2">
    <source>
        <dbReference type="SAM" id="SignalP"/>
    </source>
</evidence>
<accession>A0A8H7T7K7</accession>
<feature type="chain" id="PRO_5034362962" evidence="2">
    <location>
        <begin position="24"/>
        <end position="543"/>
    </location>
</feature>
<proteinExistence type="predicted"/>
<feature type="signal peptide" evidence="2">
    <location>
        <begin position="1"/>
        <end position="23"/>
    </location>
</feature>
<protein>
    <submittedName>
        <fullName evidence="3">Uncharacterized protein</fullName>
    </submittedName>
</protein>
<evidence type="ECO:0000313" key="4">
    <source>
        <dbReference type="Proteomes" id="UP000664132"/>
    </source>
</evidence>
<feature type="region of interest" description="Disordered" evidence="1">
    <location>
        <begin position="398"/>
        <end position="419"/>
    </location>
</feature>
<reference evidence="3" key="1">
    <citation type="submission" date="2021-02" db="EMBL/GenBank/DDBJ databases">
        <title>Genome sequence Cadophora malorum strain M34.</title>
        <authorList>
            <person name="Stefanovic E."/>
            <person name="Vu D."/>
            <person name="Scully C."/>
            <person name="Dijksterhuis J."/>
            <person name="Roader J."/>
            <person name="Houbraken J."/>
        </authorList>
    </citation>
    <scope>NUCLEOTIDE SEQUENCE</scope>
    <source>
        <strain evidence="3">M34</strain>
    </source>
</reference>